<evidence type="ECO:0000256" key="1">
    <source>
        <dbReference type="SAM" id="MobiDB-lite"/>
    </source>
</evidence>
<dbReference type="EMBL" id="OZ019898">
    <property type="protein sequence ID" value="CAK9228180.1"/>
    <property type="molecule type" value="Genomic_DNA"/>
</dbReference>
<evidence type="ECO:0000313" key="3">
    <source>
        <dbReference type="Proteomes" id="UP001497512"/>
    </source>
</evidence>
<proteinExistence type="predicted"/>
<evidence type="ECO:0000313" key="2">
    <source>
        <dbReference type="EMBL" id="CAK9228180.1"/>
    </source>
</evidence>
<dbReference type="PANTHER" id="PTHR36709:SF1">
    <property type="entry name" value="OS02G0604100 PROTEIN"/>
    <property type="match status" value="1"/>
</dbReference>
<name>A0ABP0UQP9_9BRYO</name>
<feature type="region of interest" description="Disordered" evidence="1">
    <location>
        <begin position="1"/>
        <end position="22"/>
    </location>
</feature>
<protein>
    <submittedName>
        <fullName evidence="2">Uncharacterized protein</fullName>
    </submittedName>
</protein>
<gene>
    <name evidence="2" type="ORF">CSSPTR1EN2_LOCUS18834</name>
</gene>
<dbReference type="Proteomes" id="UP001497512">
    <property type="component" value="Chromosome 6"/>
</dbReference>
<sequence length="139" mass="16172">MNKLNVPKRDIQKERRNKRANKRRLKSIVGCLKVSLKPYTHTLLNRKQRKLQKKWRLAQKEVLQSGLVTMQDIEMMVVDEEVGNGQVSIESNSKSLQAFHMKKRAKLKFKNSSKGKQVSEPMVTLPVEREENNNDAMVQ</sequence>
<accession>A0ABP0UQP9</accession>
<feature type="region of interest" description="Disordered" evidence="1">
    <location>
        <begin position="107"/>
        <end position="139"/>
    </location>
</feature>
<organism evidence="2 3">
    <name type="scientific">Sphagnum troendelagicum</name>
    <dbReference type="NCBI Taxonomy" id="128251"/>
    <lineage>
        <taxon>Eukaryota</taxon>
        <taxon>Viridiplantae</taxon>
        <taxon>Streptophyta</taxon>
        <taxon>Embryophyta</taxon>
        <taxon>Bryophyta</taxon>
        <taxon>Sphagnophytina</taxon>
        <taxon>Sphagnopsida</taxon>
        <taxon>Sphagnales</taxon>
        <taxon>Sphagnaceae</taxon>
        <taxon>Sphagnum</taxon>
    </lineage>
</organism>
<reference evidence="2" key="1">
    <citation type="submission" date="2024-02" db="EMBL/GenBank/DDBJ databases">
        <authorList>
            <consortium name="ELIXIR-Norway"/>
            <consortium name="Elixir Norway"/>
        </authorList>
    </citation>
    <scope>NUCLEOTIDE SEQUENCE</scope>
</reference>
<dbReference type="PANTHER" id="PTHR36709">
    <property type="entry name" value="OS02G0604100 PROTEIN"/>
    <property type="match status" value="1"/>
</dbReference>
<keyword evidence="3" id="KW-1185">Reference proteome</keyword>